<protein>
    <submittedName>
        <fullName evidence="2">Uncharacterized protein</fullName>
    </submittedName>
</protein>
<feature type="region of interest" description="Disordered" evidence="1">
    <location>
        <begin position="1"/>
        <end position="44"/>
    </location>
</feature>
<accession>A0A518B213</accession>
<evidence type="ECO:0000313" key="3">
    <source>
        <dbReference type="Proteomes" id="UP000317093"/>
    </source>
</evidence>
<reference evidence="2 3" key="1">
    <citation type="submission" date="2019-02" db="EMBL/GenBank/DDBJ databases">
        <title>Deep-cultivation of Planctomycetes and their phenomic and genomic characterization uncovers novel biology.</title>
        <authorList>
            <person name="Wiegand S."/>
            <person name="Jogler M."/>
            <person name="Boedeker C."/>
            <person name="Pinto D."/>
            <person name="Vollmers J."/>
            <person name="Rivas-Marin E."/>
            <person name="Kohn T."/>
            <person name="Peeters S.H."/>
            <person name="Heuer A."/>
            <person name="Rast P."/>
            <person name="Oberbeckmann S."/>
            <person name="Bunk B."/>
            <person name="Jeske O."/>
            <person name="Meyerdierks A."/>
            <person name="Storesund J.E."/>
            <person name="Kallscheuer N."/>
            <person name="Luecker S."/>
            <person name="Lage O.M."/>
            <person name="Pohl T."/>
            <person name="Merkel B.J."/>
            <person name="Hornburger P."/>
            <person name="Mueller R.-W."/>
            <person name="Bruemmer F."/>
            <person name="Labrenz M."/>
            <person name="Spormann A.M."/>
            <person name="Op den Camp H."/>
            <person name="Overmann J."/>
            <person name="Amann R."/>
            <person name="Jetten M.S.M."/>
            <person name="Mascher T."/>
            <person name="Medema M.H."/>
            <person name="Devos D.P."/>
            <person name="Kaster A.-K."/>
            <person name="Ovreas L."/>
            <person name="Rohde M."/>
            <person name="Galperin M.Y."/>
            <person name="Jogler C."/>
        </authorList>
    </citation>
    <scope>NUCLEOTIDE SEQUENCE [LARGE SCALE GENOMIC DNA]</scope>
    <source>
        <strain evidence="2 3">Pan216</strain>
    </source>
</reference>
<proteinExistence type="predicted"/>
<dbReference type="AlphaFoldDB" id="A0A518B213"/>
<dbReference type="Proteomes" id="UP000317093">
    <property type="component" value="Chromosome"/>
</dbReference>
<organism evidence="2 3">
    <name type="scientific">Kolteria novifilia</name>
    <dbReference type="NCBI Taxonomy" id="2527975"/>
    <lineage>
        <taxon>Bacteria</taxon>
        <taxon>Pseudomonadati</taxon>
        <taxon>Planctomycetota</taxon>
        <taxon>Planctomycetia</taxon>
        <taxon>Kolteriales</taxon>
        <taxon>Kolteriaceae</taxon>
        <taxon>Kolteria</taxon>
    </lineage>
</organism>
<sequence>MSRISSANTGLAIDSLAPRATRREGGAGFRQHQHGDGARHFPDQDDDVVVVDLAEEHRFTPASGAASYRTSESTGGDGDSPVLEDVALGQIIDVIV</sequence>
<feature type="region of interest" description="Disordered" evidence="1">
    <location>
        <begin position="60"/>
        <end position="82"/>
    </location>
</feature>
<evidence type="ECO:0000256" key="1">
    <source>
        <dbReference type="SAM" id="MobiDB-lite"/>
    </source>
</evidence>
<gene>
    <name evidence="2" type="ORF">Pan216_18720</name>
</gene>
<feature type="compositionally biased region" description="Basic and acidic residues" evidence="1">
    <location>
        <begin position="33"/>
        <end position="43"/>
    </location>
</feature>
<dbReference type="RefSeq" id="WP_145257663.1">
    <property type="nucleotide sequence ID" value="NZ_CP036279.1"/>
</dbReference>
<evidence type="ECO:0000313" key="2">
    <source>
        <dbReference type="EMBL" id="QDU61019.1"/>
    </source>
</evidence>
<keyword evidence="3" id="KW-1185">Reference proteome</keyword>
<dbReference type="KEGG" id="knv:Pan216_18720"/>
<name>A0A518B213_9BACT</name>
<dbReference type="EMBL" id="CP036279">
    <property type="protein sequence ID" value="QDU61019.1"/>
    <property type="molecule type" value="Genomic_DNA"/>
</dbReference>